<name>A0A9X3Z438_9BACL</name>
<evidence type="ECO:0000256" key="1">
    <source>
        <dbReference type="ARBA" id="ARBA00001917"/>
    </source>
</evidence>
<evidence type="ECO:0000256" key="12">
    <source>
        <dbReference type="ARBA" id="ARBA00049401"/>
    </source>
</evidence>
<dbReference type="AlphaFoldDB" id="A0A9X3Z438"/>
<dbReference type="CDD" id="cd04730">
    <property type="entry name" value="NPD_like"/>
    <property type="match status" value="1"/>
</dbReference>
<evidence type="ECO:0000256" key="9">
    <source>
        <dbReference type="ARBA" id="ARBA00023002"/>
    </source>
</evidence>
<dbReference type="RefSeq" id="WP_029098515.1">
    <property type="nucleotide sequence ID" value="NZ_JAPYYP010000014.1"/>
</dbReference>
<dbReference type="Proteomes" id="UP001151071">
    <property type="component" value="Unassembled WGS sequence"/>
</dbReference>
<evidence type="ECO:0000256" key="6">
    <source>
        <dbReference type="ARBA" id="ARBA00022630"/>
    </source>
</evidence>
<comment type="caution">
    <text evidence="13">The sequence shown here is derived from an EMBL/GenBank/DDBJ whole genome shotgun (WGS) entry which is preliminary data.</text>
</comment>
<evidence type="ECO:0000313" key="14">
    <source>
        <dbReference type="Proteomes" id="UP001151071"/>
    </source>
</evidence>
<dbReference type="PANTHER" id="PTHR42747">
    <property type="entry name" value="NITRONATE MONOOXYGENASE-RELATED"/>
    <property type="match status" value="1"/>
</dbReference>
<keyword evidence="6" id="KW-0285">Flavoprotein</keyword>
<comment type="cofactor">
    <cofactor evidence="1">
        <name>FMN</name>
        <dbReference type="ChEBI" id="CHEBI:58210"/>
    </cofactor>
</comment>
<dbReference type="GO" id="GO:0009636">
    <property type="term" value="P:response to toxic substance"/>
    <property type="evidence" value="ECO:0007669"/>
    <property type="project" value="UniProtKB-KW"/>
</dbReference>
<evidence type="ECO:0000313" key="13">
    <source>
        <dbReference type="EMBL" id="MDA5109205.1"/>
    </source>
</evidence>
<sequence>MWPTNEATKRLHVQWPIVQAPMAGGVTTPELVAAVSNAGGLGSLGAGYMSGEQIRSAVRAIRQLTDKPFAVNLFIPEEITGDTRPGENVRRLMNEARRRLGIPEDPDVGRFAEPFEEQMAAVLEEEVPVFSFTFGILEERWMTELKRRGVTVIGTATTVREGVALEASGVDMVVAQGSEAGGHRGSFLPDSPDNLVGLMALVPQLADRLSVPVIAAGGIMDGRGIAAALALGAEAVQVGTAFLVCTESGAHPLHKQAILEAGDDQTALTTAFSGKPARGVCNRFMREMAPYRDEVPPYPVQNALTRDIRQAAAKQRERDYLSIWAGQGVGLSRQMDASALMRRLVEETEQAMARFAGRS</sequence>
<comment type="function">
    <text evidence="2">Nitronate monooxygenase that uses molecular oxygen to catalyze the oxidative denitrification of alkyl nitronates. Acts on propionate 3-nitronate (P3N), the presumed physiological substrate. Probably functions in the detoxification of P3N, a metabolic poison produced by plants and fungi as a defense mechanism.</text>
</comment>
<comment type="similarity">
    <text evidence="3">Belongs to the nitronate monooxygenase family. NMO class I subfamily.</text>
</comment>
<keyword evidence="7" id="KW-0288">FMN</keyword>
<dbReference type="PANTHER" id="PTHR42747:SF3">
    <property type="entry name" value="NITRONATE MONOOXYGENASE-RELATED"/>
    <property type="match status" value="1"/>
</dbReference>
<evidence type="ECO:0000256" key="10">
    <source>
        <dbReference type="ARBA" id="ARBA00023033"/>
    </source>
</evidence>
<gene>
    <name evidence="13" type="ORF">O3V59_12590</name>
</gene>
<evidence type="ECO:0000256" key="4">
    <source>
        <dbReference type="ARBA" id="ARBA00013457"/>
    </source>
</evidence>
<proteinExistence type="inferred from homology"/>
<dbReference type="EMBL" id="JAPYYP010000014">
    <property type="protein sequence ID" value="MDA5109205.1"/>
    <property type="molecule type" value="Genomic_DNA"/>
</dbReference>
<reference evidence="13" key="1">
    <citation type="submission" date="2022-12" db="EMBL/GenBank/DDBJ databases">
        <title>Draft genome sequence of the thermophilic strain Brevibacillus thermoruber HT42, isolated from Los Humeros, Puebla, Mexico, with biotechnological potential.</title>
        <authorList>
            <person name="Lara Sanchez J."/>
            <person name="Solis Palacios R."/>
            <person name="Bustos Baena A.S."/>
            <person name="Ruz Baez A.E."/>
            <person name="Espinosa Luna G."/>
            <person name="Oliart Ros R.M."/>
        </authorList>
    </citation>
    <scope>NUCLEOTIDE SEQUENCE</scope>
    <source>
        <strain evidence="13">HT42</strain>
    </source>
</reference>
<dbReference type="FunFam" id="3.20.20.70:FF:000154">
    <property type="entry name" value="Probable nitronate monooxygenase"/>
    <property type="match status" value="1"/>
</dbReference>
<keyword evidence="10 13" id="KW-0503">Monooxygenase</keyword>
<dbReference type="SUPFAM" id="SSF51412">
    <property type="entry name" value="Inosine monophosphate dehydrogenase (IMPDH)"/>
    <property type="match status" value="1"/>
</dbReference>
<dbReference type="Gene3D" id="3.20.20.70">
    <property type="entry name" value="Aldolase class I"/>
    <property type="match status" value="1"/>
</dbReference>
<dbReference type="GO" id="GO:0000166">
    <property type="term" value="F:nucleotide binding"/>
    <property type="evidence" value="ECO:0007669"/>
    <property type="project" value="UniProtKB-KW"/>
</dbReference>
<keyword evidence="8" id="KW-0547">Nucleotide-binding</keyword>
<evidence type="ECO:0000256" key="7">
    <source>
        <dbReference type="ARBA" id="ARBA00022643"/>
    </source>
</evidence>
<comment type="catalytic activity">
    <reaction evidence="12">
        <text>3 propionate 3-nitronate + 3 O2 + H2O = 3 3-oxopropanoate + 2 nitrate + nitrite + H2O2 + 3 H(+)</text>
        <dbReference type="Rhea" id="RHEA:57332"/>
        <dbReference type="ChEBI" id="CHEBI:15377"/>
        <dbReference type="ChEBI" id="CHEBI:15378"/>
        <dbReference type="ChEBI" id="CHEBI:15379"/>
        <dbReference type="ChEBI" id="CHEBI:16240"/>
        <dbReference type="ChEBI" id="CHEBI:16301"/>
        <dbReference type="ChEBI" id="CHEBI:17632"/>
        <dbReference type="ChEBI" id="CHEBI:33190"/>
        <dbReference type="ChEBI" id="CHEBI:136067"/>
    </reaction>
</comment>
<accession>A0A9X3Z438</accession>
<keyword evidence="5" id="KW-0216">Detoxification</keyword>
<dbReference type="GO" id="GO:0018580">
    <property type="term" value="F:nitronate monooxygenase activity"/>
    <property type="evidence" value="ECO:0007669"/>
    <property type="project" value="InterPro"/>
</dbReference>
<evidence type="ECO:0000256" key="2">
    <source>
        <dbReference type="ARBA" id="ARBA00003535"/>
    </source>
</evidence>
<evidence type="ECO:0000256" key="5">
    <source>
        <dbReference type="ARBA" id="ARBA00022575"/>
    </source>
</evidence>
<dbReference type="InterPro" id="IPR004136">
    <property type="entry name" value="NMO"/>
</dbReference>
<keyword evidence="14" id="KW-1185">Reference proteome</keyword>
<evidence type="ECO:0000256" key="8">
    <source>
        <dbReference type="ARBA" id="ARBA00022741"/>
    </source>
</evidence>
<dbReference type="InterPro" id="IPR013785">
    <property type="entry name" value="Aldolase_TIM"/>
</dbReference>
<evidence type="ECO:0000256" key="11">
    <source>
        <dbReference type="ARBA" id="ARBA00031155"/>
    </source>
</evidence>
<dbReference type="Pfam" id="PF03060">
    <property type="entry name" value="NMO"/>
    <property type="match status" value="1"/>
</dbReference>
<protein>
    <recommendedName>
        <fullName evidence="4">Probable nitronate monooxygenase</fullName>
    </recommendedName>
    <alternativeName>
        <fullName evidence="11">Propionate 3-nitronate monooxygenase</fullName>
    </alternativeName>
</protein>
<organism evidence="13 14">
    <name type="scientific">Brevibacillus thermoruber</name>
    <dbReference type="NCBI Taxonomy" id="33942"/>
    <lineage>
        <taxon>Bacteria</taxon>
        <taxon>Bacillati</taxon>
        <taxon>Bacillota</taxon>
        <taxon>Bacilli</taxon>
        <taxon>Bacillales</taxon>
        <taxon>Paenibacillaceae</taxon>
        <taxon>Brevibacillus</taxon>
    </lineage>
</organism>
<evidence type="ECO:0000256" key="3">
    <source>
        <dbReference type="ARBA" id="ARBA00009881"/>
    </source>
</evidence>
<keyword evidence="9" id="KW-0560">Oxidoreductase</keyword>